<protein>
    <recommendedName>
        <fullName evidence="3">DUF4440 domain-containing protein</fullName>
    </recommendedName>
</protein>
<evidence type="ECO:0000313" key="2">
    <source>
        <dbReference type="Proteomes" id="UP000778523"/>
    </source>
</evidence>
<accession>A0ABX2IK46</accession>
<dbReference type="RefSeq" id="WP_170021156.1">
    <property type="nucleotide sequence ID" value="NZ_JABCSC020000001.1"/>
</dbReference>
<comment type="caution">
    <text evidence="1">The sequence shown here is derived from an EMBL/GenBank/DDBJ whole genome shotgun (WGS) entry which is preliminary data.</text>
</comment>
<dbReference type="Proteomes" id="UP000778523">
    <property type="component" value="Unassembled WGS sequence"/>
</dbReference>
<proteinExistence type="predicted"/>
<evidence type="ECO:0008006" key="3">
    <source>
        <dbReference type="Google" id="ProtNLM"/>
    </source>
</evidence>
<keyword evidence="2" id="KW-1185">Reference proteome</keyword>
<organism evidence="1 2">
    <name type="scientific">Uliginosibacterium aquaticum</name>
    <dbReference type="NCBI Taxonomy" id="2731212"/>
    <lineage>
        <taxon>Bacteria</taxon>
        <taxon>Pseudomonadati</taxon>
        <taxon>Pseudomonadota</taxon>
        <taxon>Betaproteobacteria</taxon>
        <taxon>Rhodocyclales</taxon>
        <taxon>Zoogloeaceae</taxon>
        <taxon>Uliginosibacterium</taxon>
    </lineage>
</organism>
<dbReference type="EMBL" id="JABCSC020000001">
    <property type="protein sequence ID" value="NSL54698.1"/>
    <property type="molecule type" value="Genomic_DNA"/>
</dbReference>
<reference evidence="1 2" key="1">
    <citation type="submission" date="2020-06" db="EMBL/GenBank/DDBJ databases">
        <title>Draft genome of Uliginosibacterium sp. IMCC34675.</title>
        <authorList>
            <person name="Song J."/>
        </authorList>
    </citation>
    <scope>NUCLEOTIDE SEQUENCE [LARGE SCALE GENOMIC DNA]</scope>
    <source>
        <strain evidence="1 2">IMCC34675</strain>
    </source>
</reference>
<evidence type="ECO:0000313" key="1">
    <source>
        <dbReference type="EMBL" id="NSL54698.1"/>
    </source>
</evidence>
<name>A0ABX2IK46_9RHOO</name>
<sequence length="136" mass="15796">MNALNLSAQASGLPQAGRCQRREAQPDWRAVLPKQWASSVLAPRAFERFRDYEILSERVLGYLCEGDESPCYCEHYFVLTDLRSDDDENYYLAPSYGEHLVAWQMKDGRWLIHRRITHGEACQSQAFFSFADDMPR</sequence>
<gene>
    <name evidence="1" type="ORF">HJ583_006660</name>
</gene>